<feature type="compositionally biased region" description="Basic and acidic residues" evidence="6">
    <location>
        <begin position="123"/>
        <end position="141"/>
    </location>
</feature>
<evidence type="ECO:0000313" key="8">
    <source>
        <dbReference type="EMBL" id="VDK52755.1"/>
    </source>
</evidence>
<dbReference type="WBParaSite" id="GPUH_0000594301-mRNA-1">
    <property type="protein sequence ID" value="GPUH_0000594301-mRNA-1"/>
    <property type="gene ID" value="GPUH_0000594301"/>
</dbReference>
<comment type="similarity">
    <text evidence="2">Belongs to the TAF4 family.</text>
</comment>
<evidence type="ECO:0000259" key="7">
    <source>
        <dbReference type="Pfam" id="PF05236"/>
    </source>
</evidence>
<dbReference type="InterPro" id="IPR007900">
    <property type="entry name" value="TAF4_C"/>
</dbReference>
<evidence type="ECO:0000313" key="10">
    <source>
        <dbReference type="WBParaSite" id="GPUH_0000594301-mRNA-1"/>
    </source>
</evidence>
<dbReference type="GO" id="GO:0003677">
    <property type="term" value="F:DNA binding"/>
    <property type="evidence" value="ECO:0007669"/>
    <property type="project" value="TreeGrafter"/>
</dbReference>
<accession>A0A183DB44</accession>
<name>A0A183DB44_9BILA</name>
<evidence type="ECO:0000256" key="2">
    <source>
        <dbReference type="ARBA" id="ARBA00006178"/>
    </source>
</evidence>
<dbReference type="Proteomes" id="UP000271098">
    <property type="component" value="Unassembled WGS sequence"/>
</dbReference>
<dbReference type="CDD" id="cd08045">
    <property type="entry name" value="HFD_TAF4"/>
    <property type="match status" value="1"/>
</dbReference>
<dbReference type="GO" id="GO:0006367">
    <property type="term" value="P:transcription initiation at RNA polymerase II promoter"/>
    <property type="evidence" value="ECO:0007669"/>
    <property type="project" value="TreeGrafter"/>
</dbReference>
<evidence type="ECO:0000256" key="3">
    <source>
        <dbReference type="ARBA" id="ARBA00023015"/>
    </source>
</evidence>
<evidence type="ECO:0000256" key="4">
    <source>
        <dbReference type="ARBA" id="ARBA00023163"/>
    </source>
</evidence>
<protein>
    <submittedName>
        <fullName evidence="10">TAF4 domain-containing protein</fullName>
    </submittedName>
</protein>
<dbReference type="EMBL" id="UYRT01013163">
    <property type="protein sequence ID" value="VDK52755.1"/>
    <property type="molecule type" value="Genomic_DNA"/>
</dbReference>
<dbReference type="PANTHER" id="PTHR15138">
    <property type="entry name" value="TRANSCRIPTION INITIATION FACTOR TFIID SUBUNIT 4"/>
    <property type="match status" value="1"/>
</dbReference>
<dbReference type="PANTHER" id="PTHR15138:SF14">
    <property type="entry name" value="TRANSCRIPTION INITIATION FACTOR TFIID SUBUNIT 4"/>
    <property type="match status" value="1"/>
</dbReference>
<dbReference type="InterPro" id="IPR045144">
    <property type="entry name" value="TAF4"/>
</dbReference>
<keyword evidence="5" id="KW-0539">Nucleus</keyword>
<dbReference type="GO" id="GO:0016251">
    <property type="term" value="F:RNA polymerase II general transcription initiation factor activity"/>
    <property type="evidence" value="ECO:0007669"/>
    <property type="project" value="TreeGrafter"/>
</dbReference>
<evidence type="ECO:0000256" key="6">
    <source>
        <dbReference type="SAM" id="MobiDB-lite"/>
    </source>
</evidence>
<sequence>MSVEEQLSETEVRTLPANQSDFTLLNAELIAKKIQRAMPEGGVPTPDVVAMISRAAEHKLRGMLVKLAVVAEHRLEPLRNHPYYRTIDDTRRQLRFVEEVERLEYERRESREKEALIRLSKSKGKDKDIQRADQEAARNRDANAAAIAALGGGKINKKPWSDSNNPLDQPVASG</sequence>
<evidence type="ECO:0000313" key="9">
    <source>
        <dbReference type="Proteomes" id="UP000271098"/>
    </source>
</evidence>
<comment type="subcellular location">
    <subcellularLocation>
        <location evidence="1">Nucleus</location>
    </subcellularLocation>
</comment>
<organism evidence="10">
    <name type="scientific">Gongylonema pulchrum</name>
    <dbReference type="NCBI Taxonomy" id="637853"/>
    <lineage>
        <taxon>Eukaryota</taxon>
        <taxon>Metazoa</taxon>
        <taxon>Ecdysozoa</taxon>
        <taxon>Nematoda</taxon>
        <taxon>Chromadorea</taxon>
        <taxon>Rhabditida</taxon>
        <taxon>Spirurina</taxon>
        <taxon>Spiruromorpha</taxon>
        <taxon>Spiruroidea</taxon>
        <taxon>Gongylonematidae</taxon>
        <taxon>Gongylonema</taxon>
    </lineage>
</organism>
<dbReference type="Pfam" id="PF05236">
    <property type="entry name" value="TAF4"/>
    <property type="match status" value="1"/>
</dbReference>
<feature type="domain" description="Transcription initiation factor TFIID component TAF4 C-terminal" evidence="7">
    <location>
        <begin position="7"/>
        <end position="167"/>
    </location>
</feature>
<proteinExistence type="inferred from homology"/>
<keyword evidence="9" id="KW-1185">Reference proteome</keyword>
<gene>
    <name evidence="8" type="ORF">GPUH_LOCUS5935</name>
</gene>
<feature type="region of interest" description="Disordered" evidence="6">
    <location>
        <begin position="121"/>
        <end position="141"/>
    </location>
</feature>
<reference evidence="8 9" key="2">
    <citation type="submission" date="2018-11" db="EMBL/GenBank/DDBJ databases">
        <authorList>
            <consortium name="Pathogen Informatics"/>
        </authorList>
    </citation>
    <scope>NUCLEOTIDE SEQUENCE [LARGE SCALE GENOMIC DNA]</scope>
</reference>
<reference evidence="10" key="1">
    <citation type="submission" date="2016-06" db="UniProtKB">
        <authorList>
            <consortium name="WormBaseParasite"/>
        </authorList>
    </citation>
    <scope>IDENTIFICATION</scope>
</reference>
<dbReference type="GO" id="GO:0005669">
    <property type="term" value="C:transcription factor TFIID complex"/>
    <property type="evidence" value="ECO:0007669"/>
    <property type="project" value="InterPro"/>
</dbReference>
<keyword evidence="4" id="KW-0804">Transcription</keyword>
<feature type="region of interest" description="Disordered" evidence="6">
    <location>
        <begin position="153"/>
        <end position="174"/>
    </location>
</feature>
<dbReference type="OrthoDB" id="21060at2759"/>
<dbReference type="AlphaFoldDB" id="A0A183DB44"/>
<evidence type="ECO:0000256" key="5">
    <source>
        <dbReference type="ARBA" id="ARBA00023242"/>
    </source>
</evidence>
<keyword evidence="3" id="KW-0805">Transcription regulation</keyword>
<evidence type="ECO:0000256" key="1">
    <source>
        <dbReference type="ARBA" id="ARBA00004123"/>
    </source>
</evidence>